<keyword evidence="2" id="KW-1185">Reference proteome</keyword>
<organism evidence="1 2">
    <name type="scientific">Necator americanus</name>
    <name type="common">Human hookworm</name>
    <dbReference type="NCBI Taxonomy" id="51031"/>
    <lineage>
        <taxon>Eukaryota</taxon>
        <taxon>Metazoa</taxon>
        <taxon>Ecdysozoa</taxon>
        <taxon>Nematoda</taxon>
        <taxon>Chromadorea</taxon>
        <taxon>Rhabditida</taxon>
        <taxon>Rhabditina</taxon>
        <taxon>Rhabditomorpha</taxon>
        <taxon>Strongyloidea</taxon>
        <taxon>Ancylostomatidae</taxon>
        <taxon>Bunostominae</taxon>
        <taxon>Necator</taxon>
    </lineage>
</organism>
<accession>A0ABR1BYU8</accession>
<proteinExistence type="predicted"/>
<dbReference type="SUPFAM" id="SSF56219">
    <property type="entry name" value="DNase I-like"/>
    <property type="match status" value="1"/>
</dbReference>
<evidence type="ECO:0000313" key="2">
    <source>
        <dbReference type="Proteomes" id="UP001303046"/>
    </source>
</evidence>
<evidence type="ECO:0000313" key="1">
    <source>
        <dbReference type="EMBL" id="KAK6730655.1"/>
    </source>
</evidence>
<evidence type="ECO:0008006" key="3">
    <source>
        <dbReference type="Google" id="ProtNLM"/>
    </source>
</evidence>
<dbReference type="InterPro" id="IPR036691">
    <property type="entry name" value="Endo/exonu/phosph_ase_sf"/>
</dbReference>
<sequence>MTICTYNARMLASKAAVEDLTMQAKKINSDVIGVPETRRRHLLNAVYETGEELFLGACDSGDFGRVGDLVNRSMAKNIDSFELLTTRIGRLRTRRCGPTSALTIFVAYAPTSSYEEEDVEAFYMYLEKFCLLQEALLSTLDVGGYGNEIDHIIVNKSFCLTDVTVVPKFYAESDHRLLQGRFSFTRREEKAAKFRERNPRTIINWDLFATLAGFWEHCAVNNIDEECDRLVEPTEPSRLHEEG</sequence>
<protein>
    <recommendedName>
        <fullName evidence="3">Endonuclease/exonuclease/phosphatase family protein</fullName>
    </recommendedName>
</protein>
<dbReference type="EMBL" id="JAVFWL010000001">
    <property type="protein sequence ID" value="KAK6730655.1"/>
    <property type="molecule type" value="Genomic_DNA"/>
</dbReference>
<gene>
    <name evidence="1" type="primary">Necator_chrI.g3374</name>
    <name evidence="1" type="ORF">RB195_007245</name>
</gene>
<name>A0ABR1BYU8_NECAM</name>
<comment type="caution">
    <text evidence="1">The sequence shown here is derived from an EMBL/GenBank/DDBJ whole genome shotgun (WGS) entry which is preliminary data.</text>
</comment>
<reference evidence="1 2" key="1">
    <citation type="submission" date="2023-08" db="EMBL/GenBank/DDBJ databases">
        <title>A Necator americanus chromosomal reference genome.</title>
        <authorList>
            <person name="Ilik V."/>
            <person name="Petrzelkova K.J."/>
            <person name="Pardy F."/>
            <person name="Fuh T."/>
            <person name="Niatou-Singa F.S."/>
            <person name="Gouil Q."/>
            <person name="Baker L."/>
            <person name="Ritchie M.E."/>
            <person name="Jex A.R."/>
            <person name="Gazzola D."/>
            <person name="Li H."/>
            <person name="Toshio Fujiwara R."/>
            <person name="Zhan B."/>
            <person name="Aroian R.V."/>
            <person name="Pafco B."/>
            <person name="Schwarz E.M."/>
        </authorList>
    </citation>
    <scope>NUCLEOTIDE SEQUENCE [LARGE SCALE GENOMIC DNA]</scope>
    <source>
        <strain evidence="1 2">Aroian</strain>
        <tissue evidence="1">Whole animal</tissue>
    </source>
</reference>
<dbReference type="Proteomes" id="UP001303046">
    <property type="component" value="Unassembled WGS sequence"/>
</dbReference>